<sequence length="62" mass="7204">MTRDSIASMDSNILLSIINMKLRDQYSSLNLLCDDLDIIEEDIKRKLGNIGYFYVEGENQFK</sequence>
<dbReference type="InterPro" id="IPR025346">
    <property type="entry name" value="DUF4250"/>
</dbReference>
<dbReference type="eggNOG" id="ENOG50339TV">
    <property type="taxonomic scope" value="Bacteria"/>
</dbReference>
<evidence type="ECO:0000313" key="2">
    <source>
        <dbReference type="Proteomes" id="UP000011728"/>
    </source>
</evidence>
<dbReference type="PATRIC" id="fig|931276.5.peg.5130"/>
<dbReference type="Pfam" id="PF14056">
    <property type="entry name" value="DUF4250"/>
    <property type="match status" value="1"/>
</dbReference>
<gene>
    <name evidence="1" type="ORF">Cspa_c50810</name>
</gene>
<protein>
    <recommendedName>
        <fullName evidence="3">DUF4250 domain-containing protein</fullName>
    </recommendedName>
</protein>
<evidence type="ECO:0008006" key="3">
    <source>
        <dbReference type="Google" id="ProtNLM"/>
    </source>
</evidence>
<dbReference type="RefSeq" id="WP_015395140.1">
    <property type="nucleotide sequence ID" value="NC_020291.1"/>
</dbReference>
<dbReference type="Proteomes" id="UP000011728">
    <property type="component" value="Chromosome"/>
</dbReference>
<dbReference type="KEGG" id="csr:Cspa_c50810"/>
<dbReference type="AlphaFoldDB" id="M1N612"/>
<proteinExistence type="predicted"/>
<dbReference type="STRING" id="36745.CLSAP_48380"/>
<name>M1N612_9CLOT</name>
<keyword evidence="2" id="KW-1185">Reference proteome</keyword>
<dbReference type="HOGENOM" id="CLU_182788_0_1_9"/>
<reference evidence="1 2" key="1">
    <citation type="submission" date="2013-02" db="EMBL/GenBank/DDBJ databases">
        <title>Genome sequence of Clostridium saccharoperbutylacetonicum N1-4(HMT).</title>
        <authorList>
            <person name="Poehlein A."/>
            <person name="Daniel R."/>
        </authorList>
    </citation>
    <scope>NUCLEOTIDE SEQUENCE [LARGE SCALE GENOMIC DNA]</scope>
    <source>
        <strain evidence="2">N1-4(HMT)</strain>
    </source>
</reference>
<organism evidence="1 2">
    <name type="scientific">Clostridium saccharoperbutylacetonicum N1-4(HMT)</name>
    <dbReference type="NCBI Taxonomy" id="931276"/>
    <lineage>
        <taxon>Bacteria</taxon>
        <taxon>Bacillati</taxon>
        <taxon>Bacillota</taxon>
        <taxon>Clostridia</taxon>
        <taxon>Eubacteriales</taxon>
        <taxon>Clostridiaceae</taxon>
        <taxon>Clostridium</taxon>
    </lineage>
</organism>
<accession>M1N612</accession>
<dbReference type="EMBL" id="CP004121">
    <property type="protein sequence ID" value="AGF58832.1"/>
    <property type="molecule type" value="Genomic_DNA"/>
</dbReference>
<evidence type="ECO:0000313" key="1">
    <source>
        <dbReference type="EMBL" id="AGF58832.1"/>
    </source>
</evidence>